<dbReference type="EMBL" id="RQGF01000042">
    <property type="protein sequence ID" value="TGL58325.1"/>
    <property type="molecule type" value="Genomic_DNA"/>
</dbReference>
<dbReference type="RefSeq" id="WP_135651331.1">
    <property type="nucleotide sequence ID" value="NZ_RQGF01000042.1"/>
</dbReference>
<gene>
    <name evidence="1" type="ORF">EHQ64_18725</name>
</gene>
<keyword evidence="2" id="KW-1185">Reference proteome</keyword>
<dbReference type="InterPro" id="IPR011050">
    <property type="entry name" value="Pectin_lyase_fold/virulence"/>
</dbReference>
<accession>A0A4R9K2G5</accession>
<reference evidence="1" key="1">
    <citation type="journal article" date="2019" name="PLoS Negl. Trop. Dis.">
        <title>Revisiting the worldwide diversity of Leptospira species in the environment.</title>
        <authorList>
            <person name="Vincent A.T."/>
            <person name="Schiettekatte O."/>
            <person name="Bourhy P."/>
            <person name="Veyrier F.J."/>
            <person name="Picardeau M."/>
        </authorList>
    </citation>
    <scope>NUCLEOTIDE SEQUENCE [LARGE SCALE GENOMIC DNA]</scope>
    <source>
        <strain evidence="1">201702455</strain>
    </source>
</reference>
<dbReference type="OrthoDB" id="310763at2"/>
<name>A0A4R9K2G5_9LEPT</name>
<comment type="caution">
    <text evidence="1">The sequence shown here is derived from an EMBL/GenBank/DDBJ whole genome shotgun (WGS) entry which is preliminary data.</text>
</comment>
<evidence type="ECO:0000313" key="2">
    <source>
        <dbReference type="Proteomes" id="UP000297762"/>
    </source>
</evidence>
<protein>
    <submittedName>
        <fullName evidence="1">Uncharacterized protein</fullName>
    </submittedName>
</protein>
<evidence type="ECO:0000313" key="1">
    <source>
        <dbReference type="EMBL" id="TGL58325.1"/>
    </source>
</evidence>
<dbReference type="Proteomes" id="UP000297762">
    <property type="component" value="Unassembled WGS sequence"/>
</dbReference>
<dbReference type="AlphaFoldDB" id="A0A4R9K2G5"/>
<organism evidence="1 2">
    <name type="scientific">Leptospira sarikeiensis</name>
    <dbReference type="NCBI Taxonomy" id="2484943"/>
    <lineage>
        <taxon>Bacteria</taxon>
        <taxon>Pseudomonadati</taxon>
        <taxon>Spirochaetota</taxon>
        <taxon>Spirochaetia</taxon>
        <taxon>Leptospirales</taxon>
        <taxon>Leptospiraceae</taxon>
        <taxon>Leptospira</taxon>
    </lineage>
</organism>
<sequence length="813" mass="84665">MVSFSKSFSRSFLLLCLVVLFTAANCYSRPKKSGILDFMNLSNFMSYLTGTAFPLNVQVNGLTNSGVLIVELASTGEQLTFTAAGTDSFSGYYDTNQIYTLNIILQPATAPTQTCVIANPNLNLTFATTTFVVNCAENWYKVNVAVTGIDTSNNTDLEILNNGTELKLTQTNGTVSFDVGDGLPYDIITGAVPTVPSTHVCQLIGTTSGTISGADVSMKLSCLSLMKTSFASGAFMPSTKAMVFTFSGPVTGCVLDSTAGGPPYRAGTANGSPGVTYAGKTAVIAPTSLPWSFSAATLPQQIMFRLTGCLNSTDASLAANNGNPLAVTVKMMDGEVYFVSDASGSDTNGCMDPSNSCKTIQTAVNYCSSSNVCTVMVEGGTYIIIGTTSPISISSSGGIRLMGSFDPTFNTQSLDFTPSAIIDRRSNILCAGTTLGTNECAPITITASGMANDTNKIHIVQGFTIVADETKKNAFGVRILNGDNTSFSYLFGNYITGGEGGLGTENSATGGVRGGIYLQGAKSQNQIDTNVIKGGFGADASVAVYNYDSNLYLFHNRLSGDKAVSSSASLDSTSYNDPAMAILNNTMNYRQYTDGSVTAVSVYGIRNFEDSPNTQLYIAGNTIYSSGAAGGSNYGIFMSGTTNAQMLNNLIKGPGSNSVCASFSVTPSSTAIFTGNNLDCSLGKLVTVGATNYPYYCSNGTFNSFSALCILANAFLDATRGGQNFTNVPSFNTAPVGQPWLSLQPVNGGPCNIAFGGVETSTYIGGTFDPYYKLDAVISAPVPRTASFGGNTPSGSSGYTIGAFELDDSGCAP</sequence>
<dbReference type="InterPro" id="IPR012334">
    <property type="entry name" value="Pectin_lyas_fold"/>
</dbReference>
<proteinExistence type="predicted"/>
<dbReference type="Gene3D" id="2.160.20.10">
    <property type="entry name" value="Single-stranded right-handed beta-helix, Pectin lyase-like"/>
    <property type="match status" value="1"/>
</dbReference>
<dbReference type="SUPFAM" id="SSF51126">
    <property type="entry name" value="Pectin lyase-like"/>
    <property type="match status" value="1"/>
</dbReference>